<evidence type="ECO:0000313" key="2">
    <source>
        <dbReference type="EMBL" id="MDU9693435.1"/>
    </source>
</evidence>
<reference evidence="2" key="2">
    <citation type="submission" date="2022-12" db="EMBL/GenBank/DDBJ databases">
        <authorList>
            <person name="Dechsakulwatana C."/>
            <person name="Rungsihiranrut A."/>
            <person name="Muangchinda C."/>
            <person name="Ningthoujam R."/>
            <person name="Klankeo P."/>
            <person name="Pinyakong O."/>
        </authorList>
    </citation>
    <scope>NUCLEOTIDE SEQUENCE</scope>
    <source>
        <strain evidence="2">TL01-2</strain>
    </source>
</reference>
<organism evidence="2 3">
    <name type="scientific">Priestia aryabhattai</name>
    <name type="common">Bacillus aryabhattai</name>
    <dbReference type="NCBI Taxonomy" id="412384"/>
    <lineage>
        <taxon>Bacteria</taxon>
        <taxon>Bacillati</taxon>
        <taxon>Bacillota</taxon>
        <taxon>Bacilli</taxon>
        <taxon>Bacillales</taxon>
        <taxon>Bacillaceae</taxon>
        <taxon>Priestia</taxon>
    </lineage>
</organism>
<dbReference type="AlphaFoldDB" id="A0AAX6ND54"/>
<feature type="transmembrane region" description="Helical" evidence="1">
    <location>
        <begin position="40"/>
        <end position="60"/>
    </location>
</feature>
<dbReference type="Proteomes" id="UP001269400">
    <property type="component" value="Unassembled WGS sequence"/>
</dbReference>
<feature type="transmembrane region" description="Helical" evidence="1">
    <location>
        <begin position="101"/>
        <end position="131"/>
    </location>
</feature>
<keyword evidence="1" id="KW-0812">Transmembrane</keyword>
<sequence>MKLIKGYDWILIGLSLLFLLYTAANDLINLLSEKTTDIGISFSNGMILGLVLFTLSFLTLVNKVTGNLGASVLSYSLLGYFLFLTCTGYEFHPLHNKYHALLLLGFAAYSFIFKAGTYSISIVMSIFWVYLIANFHEGSIKTLFDPSQDSLLLNPNCMLVMILCLTIVGAIEHYKRAETRKGNRIKQDRGNNIDNGDDFRTVFVDKHHYYNQANHHHPDHHNHFETTSFEGTPNDGWDINFGAIDDD</sequence>
<dbReference type="RefSeq" id="WP_316910662.1">
    <property type="nucleotide sequence ID" value="NZ_JAPTGD010000002.1"/>
</dbReference>
<protein>
    <submittedName>
        <fullName evidence="2">Uncharacterized protein</fullName>
    </submittedName>
</protein>
<keyword evidence="1" id="KW-0472">Membrane</keyword>
<accession>A0AAX6ND54</accession>
<evidence type="ECO:0000313" key="3">
    <source>
        <dbReference type="Proteomes" id="UP001269400"/>
    </source>
</evidence>
<reference evidence="2" key="1">
    <citation type="journal article" date="2022" name="J Environ Chem Eng">
        <title>Biodegradation of petroleum oil using a constructed nonpathogenic and heavy metal-tolerant bacterial consortium isolated from marine sponges.</title>
        <authorList>
            <person name="Dechsakulwatana C."/>
            <person name="Rungsihiranrut A."/>
            <person name="Muangchinda C."/>
            <person name="Ningthoujam R."/>
            <person name="Klankeo P."/>
            <person name="Pinyakong O."/>
        </authorList>
    </citation>
    <scope>NUCLEOTIDE SEQUENCE</scope>
    <source>
        <strain evidence="2">TL01-2</strain>
    </source>
</reference>
<evidence type="ECO:0000256" key="1">
    <source>
        <dbReference type="SAM" id="Phobius"/>
    </source>
</evidence>
<name>A0AAX6ND54_PRIAR</name>
<proteinExistence type="predicted"/>
<dbReference type="EMBL" id="JAPTGD010000002">
    <property type="protein sequence ID" value="MDU9693435.1"/>
    <property type="molecule type" value="Genomic_DNA"/>
</dbReference>
<comment type="caution">
    <text evidence="2">The sequence shown here is derived from an EMBL/GenBank/DDBJ whole genome shotgun (WGS) entry which is preliminary data.</text>
</comment>
<feature type="transmembrane region" description="Helical" evidence="1">
    <location>
        <begin position="151"/>
        <end position="171"/>
    </location>
</feature>
<gene>
    <name evidence="2" type="ORF">O0Q50_19870</name>
</gene>
<feature type="transmembrane region" description="Helical" evidence="1">
    <location>
        <begin position="6"/>
        <end position="28"/>
    </location>
</feature>
<feature type="transmembrane region" description="Helical" evidence="1">
    <location>
        <begin position="72"/>
        <end position="89"/>
    </location>
</feature>
<keyword evidence="1" id="KW-1133">Transmembrane helix</keyword>